<dbReference type="InterPro" id="IPR003439">
    <property type="entry name" value="ABC_transporter-like_ATP-bd"/>
</dbReference>
<dbReference type="AlphaFoldDB" id="X1NTF8"/>
<organism evidence="6">
    <name type="scientific">marine sediment metagenome</name>
    <dbReference type="NCBI Taxonomy" id="412755"/>
    <lineage>
        <taxon>unclassified sequences</taxon>
        <taxon>metagenomes</taxon>
        <taxon>ecological metagenomes</taxon>
    </lineage>
</organism>
<feature type="non-terminal residue" evidence="6">
    <location>
        <position position="201"/>
    </location>
</feature>
<dbReference type="Gene3D" id="3.40.50.300">
    <property type="entry name" value="P-loop containing nucleotide triphosphate hydrolases"/>
    <property type="match status" value="1"/>
</dbReference>
<evidence type="ECO:0000256" key="4">
    <source>
        <dbReference type="ARBA" id="ARBA00022840"/>
    </source>
</evidence>
<feature type="domain" description="ABC transporter" evidence="5">
    <location>
        <begin position="11"/>
        <end position="200"/>
    </location>
</feature>
<dbReference type="EMBL" id="BARV01038355">
    <property type="protein sequence ID" value="GAI47337.1"/>
    <property type="molecule type" value="Genomic_DNA"/>
</dbReference>
<gene>
    <name evidence="6" type="ORF">S06H3_59113</name>
</gene>
<keyword evidence="3" id="KW-0547">Nucleotide-binding</keyword>
<name>X1NTF8_9ZZZZ</name>
<dbReference type="InterPro" id="IPR017871">
    <property type="entry name" value="ABC_transporter-like_CS"/>
</dbReference>
<dbReference type="PROSITE" id="PS50893">
    <property type="entry name" value="ABC_TRANSPORTER_2"/>
    <property type="match status" value="1"/>
</dbReference>
<dbReference type="InterPro" id="IPR050319">
    <property type="entry name" value="ABC_transp_ATP-bind"/>
</dbReference>
<dbReference type="GO" id="GO:0005524">
    <property type="term" value="F:ATP binding"/>
    <property type="evidence" value="ECO:0007669"/>
    <property type="project" value="UniProtKB-KW"/>
</dbReference>
<dbReference type="PANTHER" id="PTHR43776">
    <property type="entry name" value="TRANSPORT ATP-BINDING PROTEIN"/>
    <property type="match status" value="1"/>
</dbReference>
<accession>X1NTF8</accession>
<evidence type="ECO:0000256" key="1">
    <source>
        <dbReference type="ARBA" id="ARBA00005417"/>
    </source>
</evidence>
<dbReference type="Pfam" id="PF00005">
    <property type="entry name" value="ABC_tran"/>
    <property type="match status" value="1"/>
</dbReference>
<dbReference type="SUPFAM" id="SSF52540">
    <property type="entry name" value="P-loop containing nucleoside triphosphate hydrolases"/>
    <property type="match status" value="1"/>
</dbReference>
<keyword evidence="4" id="KW-0067">ATP-binding</keyword>
<reference evidence="6" key="1">
    <citation type="journal article" date="2014" name="Front. Microbiol.">
        <title>High frequency of phylogenetically diverse reductive dehalogenase-homologous genes in deep subseafloor sedimentary metagenomes.</title>
        <authorList>
            <person name="Kawai M."/>
            <person name="Futagami T."/>
            <person name="Toyoda A."/>
            <person name="Takaki Y."/>
            <person name="Nishi S."/>
            <person name="Hori S."/>
            <person name="Arai W."/>
            <person name="Tsubouchi T."/>
            <person name="Morono Y."/>
            <person name="Uchiyama I."/>
            <person name="Ito T."/>
            <person name="Fujiyama A."/>
            <person name="Inagaki F."/>
            <person name="Takami H."/>
        </authorList>
    </citation>
    <scope>NUCLEOTIDE SEQUENCE</scope>
    <source>
        <strain evidence="6">Expedition CK06-06</strain>
    </source>
</reference>
<evidence type="ECO:0000256" key="2">
    <source>
        <dbReference type="ARBA" id="ARBA00022448"/>
    </source>
</evidence>
<comment type="caution">
    <text evidence="6">The sequence shown here is derived from an EMBL/GenBank/DDBJ whole genome shotgun (WGS) entry which is preliminary data.</text>
</comment>
<proteinExistence type="inferred from homology"/>
<dbReference type="PANTHER" id="PTHR43776:SF7">
    <property type="entry name" value="D,D-DIPEPTIDE TRANSPORT ATP-BINDING PROTEIN DDPF-RELATED"/>
    <property type="match status" value="1"/>
</dbReference>
<keyword evidence="2" id="KW-0813">Transport</keyword>
<evidence type="ECO:0000259" key="5">
    <source>
        <dbReference type="PROSITE" id="PS50893"/>
    </source>
</evidence>
<evidence type="ECO:0000313" key="6">
    <source>
        <dbReference type="EMBL" id="GAI47337.1"/>
    </source>
</evidence>
<dbReference type="GO" id="GO:0016887">
    <property type="term" value="F:ATP hydrolysis activity"/>
    <property type="evidence" value="ECO:0007669"/>
    <property type="project" value="InterPro"/>
</dbReference>
<evidence type="ECO:0000256" key="3">
    <source>
        <dbReference type="ARBA" id="ARBA00022741"/>
    </source>
</evidence>
<protein>
    <recommendedName>
        <fullName evidence="5">ABC transporter domain-containing protein</fullName>
    </recommendedName>
</protein>
<dbReference type="PROSITE" id="PS00211">
    <property type="entry name" value="ABC_TRANSPORTER_1"/>
    <property type="match status" value="1"/>
</dbReference>
<comment type="similarity">
    <text evidence="1">Belongs to the ABC transporter superfamily.</text>
</comment>
<sequence length="201" mass="22595">MNHNRRSLINITHLNVYFPAKGSGFFKKKYVQAVDDVSLSIKKHDITGLIGESGCGKTTLGRALVLLERPTRGKILFNGKDIQSFGKSEMKNFRRSVQMIFQDPFSAMNPLQTVFKTLSLPLSVHHVTKNNSEMRERCTSVLNDVKLGPEYLDKYSHQLSGGERQRICIARAVILKPQFIIADEPTSMVDASLKGEICKLL</sequence>
<dbReference type="CDD" id="cd03257">
    <property type="entry name" value="ABC_NikE_OppD_transporters"/>
    <property type="match status" value="1"/>
</dbReference>
<dbReference type="InterPro" id="IPR027417">
    <property type="entry name" value="P-loop_NTPase"/>
</dbReference>